<evidence type="ECO:0000313" key="3">
    <source>
        <dbReference type="Proteomes" id="UP000695022"/>
    </source>
</evidence>
<sequence length="260" mass="29567">MSLAQSGIAAMAVASPDTPPMCIETTCSEKPYTNSRDMSVTRAGIPSQPKTHTLFKYETPDHWEVQHKFEDEVKLVELDLHHGEGQKIACLFEKSGRTVVGIQRIQNLMLWNKYCTKREEIRSMLGRMTKKEERTLFHGTIPENVEAILHLGFDWRLSGENVGVKFGQGSYFARDASYAWNYGGPDQLGIEYMFVATVVVGDYVEGKSDYRRPPSKLPGIERPVRPCDYYCSCVNKRQNPTVFVVFDTAQAYPQYVISYI</sequence>
<reference evidence="4" key="1">
    <citation type="submission" date="2025-08" db="UniProtKB">
        <authorList>
            <consortium name="RefSeq"/>
        </authorList>
    </citation>
    <scope>IDENTIFICATION</scope>
</reference>
<keyword evidence="3" id="KW-1185">Reference proteome</keyword>
<feature type="domain" description="PARP catalytic" evidence="2">
    <location>
        <begin position="59"/>
        <end position="260"/>
    </location>
</feature>
<dbReference type="Pfam" id="PF00644">
    <property type="entry name" value="PARP"/>
    <property type="match status" value="1"/>
</dbReference>
<evidence type="ECO:0000256" key="1">
    <source>
        <dbReference type="RuleBase" id="RU362114"/>
    </source>
</evidence>
<dbReference type="PANTHER" id="PTHR45740">
    <property type="entry name" value="POLY [ADP-RIBOSE] POLYMERASE"/>
    <property type="match status" value="1"/>
</dbReference>
<dbReference type="CDD" id="cd01439">
    <property type="entry name" value="TCCD_inducible_PARP_like"/>
    <property type="match status" value="1"/>
</dbReference>
<keyword evidence="1" id="KW-0520">NAD</keyword>
<dbReference type="GeneID" id="106808855"/>
<evidence type="ECO:0000313" key="4">
    <source>
        <dbReference type="RefSeq" id="XP_014667229.1"/>
    </source>
</evidence>
<protein>
    <recommendedName>
        <fullName evidence="1">Poly [ADP-ribose] polymerase</fullName>
        <shortName evidence="1">PARP</shortName>
        <ecNumber evidence="1">2.4.2.-</ecNumber>
    </recommendedName>
</protein>
<keyword evidence="1" id="KW-0328">Glycosyltransferase</keyword>
<dbReference type="PANTHER" id="PTHR45740:SF2">
    <property type="entry name" value="POLY [ADP-RIBOSE] POLYMERASE"/>
    <property type="match status" value="1"/>
</dbReference>
<evidence type="ECO:0000259" key="2">
    <source>
        <dbReference type="PROSITE" id="PS51059"/>
    </source>
</evidence>
<accession>A0ABM1E4V8</accession>
<dbReference type="Gene3D" id="3.90.228.10">
    <property type="match status" value="1"/>
</dbReference>
<keyword evidence="1" id="KW-0808">Transferase</keyword>
<dbReference type="RefSeq" id="XP_014667229.1">
    <property type="nucleotide sequence ID" value="XM_014811743.1"/>
</dbReference>
<dbReference type="EC" id="2.4.2.-" evidence="1"/>
<name>A0ABM1E4V8_PRICU</name>
<dbReference type="SUPFAM" id="SSF56399">
    <property type="entry name" value="ADP-ribosylation"/>
    <property type="match status" value="1"/>
</dbReference>
<organism evidence="3 4">
    <name type="scientific">Priapulus caudatus</name>
    <name type="common">Priapulid worm</name>
    <dbReference type="NCBI Taxonomy" id="37621"/>
    <lineage>
        <taxon>Eukaryota</taxon>
        <taxon>Metazoa</taxon>
        <taxon>Ecdysozoa</taxon>
        <taxon>Scalidophora</taxon>
        <taxon>Priapulida</taxon>
        <taxon>Priapulimorpha</taxon>
        <taxon>Priapulimorphida</taxon>
        <taxon>Priapulidae</taxon>
        <taxon>Priapulus</taxon>
    </lineage>
</organism>
<gene>
    <name evidence="4" type="primary">LOC106808855</name>
</gene>
<dbReference type="PROSITE" id="PS51059">
    <property type="entry name" value="PARP_CATALYTIC"/>
    <property type="match status" value="1"/>
</dbReference>
<dbReference type="InterPro" id="IPR051712">
    <property type="entry name" value="ARTD-AVP"/>
</dbReference>
<dbReference type="Proteomes" id="UP000695022">
    <property type="component" value="Unplaced"/>
</dbReference>
<proteinExistence type="predicted"/>
<dbReference type="InterPro" id="IPR012317">
    <property type="entry name" value="Poly(ADP-ribose)pol_cat_dom"/>
</dbReference>